<protein>
    <submittedName>
        <fullName evidence="2">Polymer-forming cytoskeletal protein</fullName>
    </submittedName>
</protein>
<dbReference type="Pfam" id="PF04519">
    <property type="entry name" value="Bactofilin"/>
    <property type="match status" value="1"/>
</dbReference>
<evidence type="ECO:0000313" key="2">
    <source>
        <dbReference type="EMBL" id="QKG81164.1"/>
    </source>
</evidence>
<comment type="similarity">
    <text evidence="1">Belongs to the bactofilin family.</text>
</comment>
<dbReference type="PANTHER" id="PTHR35024">
    <property type="entry name" value="HYPOTHETICAL CYTOSOLIC PROTEIN"/>
    <property type="match status" value="1"/>
</dbReference>
<dbReference type="KEGG" id="ttz:FHG85_13095"/>
<gene>
    <name evidence="2" type="ORF">FHG85_13095</name>
</gene>
<dbReference type="RefSeq" id="WP_173076654.1">
    <property type="nucleotide sequence ID" value="NZ_CP041345.1"/>
</dbReference>
<sequence length="129" mass="13733">MAKLNETEFNANNINLVGLGTEINGDIKSNGDLRIDGTLIGNLNIQGKVVIGETGKVKGELICKNSDISGVVEGKITVEELLSLKSSARINGDVNVGKLAIEPGCKFTGYCNMIGMEVKDKPSQQEPKK</sequence>
<accession>A0A7D4C247</accession>
<evidence type="ECO:0000313" key="3">
    <source>
        <dbReference type="Proteomes" id="UP000500961"/>
    </source>
</evidence>
<keyword evidence="3" id="KW-1185">Reference proteome</keyword>
<evidence type="ECO:0000256" key="1">
    <source>
        <dbReference type="ARBA" id="ARBA00044755"/>
    </source>
</evidence>
<dbReference type="EMBL" id="CP041345">
    <property type="protein sequence ID" value="QKG81164.1"/>
    <property type="molecule type" value="Genomic_DNA"/>
</dbReference>
<dbReference type="InterPro" id="IPR007607">
    <property type="entry name" value="BacA/B"/>
</dbReference>
<proteinExistence type="inferred from homology"/>
<dbReference type="PANTHER" id="PTHR35024:SF4">
    <property type="entry name" value="POLYMER-FORMING CYTOSKELETAL PROTEIN"/>
    <property type="match status" value="1"/>
</dbReference>
<organism evidence="2 3">
    <name type="scientific">Tenuifilum thalassicum</name>
    <dbReference type="NCBI Taxonomy" id="2590900"/>
    <lineage>
        <taxon>Bacteria</taxon>
        <taxon>Pseudomonadati</taxon>
        <taxon>Bacteroidota</taxon>
        <taxon>Bacteroidia</taxon>
        <taxon>Bacteroidales</taxon>
        <taxon>Tenuifilaceae</taxon>
        <taxon>Tenuifilum</taxon>
    </lineage>
</organism>
<name>A0A7D4C247_9BACT</name>
<reference evidence="2 3" key="1">
    <citation type="submission" date="2019-07" db="EMBL/GenBank/DDBJ databases">
        <title>Thalassofilum flectens gen. nov., sp. nov., a novel moderate thermophilic anaerobe from a shallow sea hot spring in Kunashir Island (Russia), representing a new family in the order Bacteroidales, and proposal of Thalassofilacea fam. nov.</title>
        <authorList>
            <person name="Kochetkova T.V."/>
            <person name="Podosokorskaya O.A."/>
            <person name="Novikov A."/>
            <person name="Elcheninov A.G."/>
            <person name="Toshchakov S.V."/>
            <person name="Kublanov I.V."/>
        </authorList>
    </citation>
    <scope>NUCLEOTIDE SEQUENCE [LARGE SCALE GENOMIC DNA]</scope>
    <source>
        <strain evidence="2 3">38-H</strain>
    </source>
</reference>
<dbReference type="AlphaFoldDB" id="A0A7D4C247"/>
<dbReference type="Proteomes" id="UP000500961">
    <property type="component" value="Chromosome"/>
</dbReference>